<keyword evidence="2" id="KW-0805">Transcription regulation</keyword>
<dbReference type="InterPro" id="IPR053187">
    <property type="entry name" value="Notoamide_regulator"/>
</dbReference>
<dbReference type="PANTHER" id="PTHR47256:SF1">
    <property type="entry name" value="ZN(II)2CYS6 TRANSCRIPTION FACTOR (EUROFUNG)"/>
    <property type="match status" value="1"/>
</dbReference>
<evidence type="ECO:0000313" key="8">
    <source>
        <dbReference type="EMBL" id="KAK5083412.1"/>
    </source>
</evidence>
<evidence type="ECO:0000259" key="7">
    <source>
        <dbReference type="Pfam" id="PF04082"/>
    </source>
</evidence>
<keyword evidence="1" id="KW-0479">Metal-binding</keyword>
<dbReference type="GO" id="GO:0000981">
    <property type="term" value="F:DNA-binding transcription factor activity, RNA polymerase II-specific"/>
    <property type="evidence" value="ECO:0007669"/>
    <property type="project" value="InterPro"/>
</dbReference>
<dbReference type="InterPro" id="IPR036864">
    <property type="entry name" value="Zn2-C6_fun-type_DNA-bd_sf"/>
</dbReference>
<evidence type="ECO:0000256" key="1">
    <source>
        <dbReference type="ARBA" id="ARBA00022723"/>
    </source>
</evidence>
<dbReference type="Pfam" id="PF04082">
    <property type="entry name" value="Fungal_trans"/>
    <property type="match status" value="1"/>
</dbReference>
<organism evidence="8 9">
    <name type="scientific">Lithohypha guttulata</name>
    <dbReference type="NCBI Taxonomy" id="1690604"/>
    <lineage>
        <taxon>Eukaryota</taxon>
        <taxon>Fungi</taxon>
        <taxon>Dikarya</taxon>
        <taxon>Ascomycota</taxon>
        <taxon>Pezizomycotina</taxon>
        <taxon>Eurotiomycetes</taxon>
        <taxon>Chaetothyriomycetidae</taxon>
        <taxon>Chaetothyriales</taxon>
        <taxon>Trichomeriaceae</taxon>
        <taxon>Lithohypha</taxon>
    </lineage>
</organism>
<name>A0AAN7SXF5_9EURO</name>
<proteinExistence type="predicted"/>
<dbReference type="GO" id="GO:0003677">
    <property type="term" value="F:DNA binding"/>
    <property type="evidence" value="ECO:0007669"/>
    <property type="project" value="UniProtKB-KW"/>
</dbReference>
<dbReference type="PANTHER" id="PTHR47256">
    <property type="entry name" value="ZN(II)2CYS6 TRANSCRIPTION FACTOR (EUROFUNG)-RELATED"/>
    <property type="match status" value="1"/>
</dbReference>
<dbReference type="AlphaFoldDB" id="A0AAN7SXF5"/>
<evidence type="ECO:0000313" key="9">
    <source>
        <dbReference type="Proteomes" id="UP001309876"/>
    </source>
</evidence>
<dbReference type="Proteomes" id="UP001309876">
    <property type="component" value="Unassembled WGS sequence"/>
</dbReference>
<dbReference type="EMBL" id="JAVRRJ010000006">
    <property type="protein sequence ID" value="KAK5083412.1"/>
    <property type="molecule type" value="Genomic_DNA"/>
</dbReference>
<evidence type="ECO:0000256" key="3">
    <source>
        <dbReference type="ARBA" id="ARBA00023125"/>
    </source>
</evidence>
<keyword evidence="4" id="KW-0804">Transcription</keyword>
<keyword evidence="3" id="KW-0238">DNA-binding</keyword>
<evidence type="ECO:0000256" key="2">
    <source>
        <dbReference type="ARBA" id="ARBA00023015"/>
    </source>
</evidence>
<evidence type="ECO:0000256" key="5">
    <source>
        <dbReference type="ARBA" id="ARBA00023242"/>
    </source>
</evidence>
<sequence length="644" mass="72428">MQNDPSEPCNAANPCSRCTTKNVNCTYSDVEDQRVRGSTKRRHEQNENQNRIFQDVIQTIRDVDDPDLAQIIALIRSNAPIEEVHVSITQMLQEATTNKRQITPNLERVRDGIERESGFVPAVTSSIPGPSYTRSNIPPQHYSPTTPSENTHVTPPRSQHFADYLAQDLQPSYTPEETLRQTDKRKSGSLAALKISRLIDTPLVTVSAWPWTTATDDDTLISHLISMWLTWDKPMFDFIERDLFIRDMQTGHHDVTYCSQFLVNSLLAVACPYSDFPEARSSHGRTSELMRSFLNDAKEHLSNDTSISITKAQGLGLLFIAHSVLGQDALAVEIFQQADDTCRALEAQLTASSGAGVSKVDSTFRKALNKTRWGLFNLSTLVINALLVPAKMYPPLELPPESTGVAVTWSPYPLSVVPHFHFMDELFAQQSRLSLIVLDISYLTTTKNRLVPLEAAEIFLLHDRLPEWRNSMPAFLLPHSEASGPVLTLHCYYLTVVMSLDAIVRSQGIEMSADQTAQLNEKNTQAALGISVLCDTHTKRYGNAHMAEYWMQPMIRALYILVTSTQSDQYNKQMISLAIFARSMSRRWPLALASFVALNSSVHELGKRFPPETDKLFEDLTVREWKERGPLVINSKYPVVGDHE</sequence>
<dbReference type="GO" id="GO:0008270">
    <property type="term" value="F:zinc ion binding"/>
    <property type="evidence" value="ECO:0007669"/>
    <property type="project" value="InterPro"/>
</dbReference>
<dbReference type="CDD" id="cd12148">
    <property type="entry name" value="fungal_TF_MHR"/>
    <property type="match status" value="1"/>
</dbReference>
<feature type="region of interest" description="Disordered" evidence="6">
    <location>
        <begin position="121"/>
        <end position="156"/>
    </location>
</feature>
<dbReference type="CDD" id="cd00067">
    <property type="entry name" value="GAL4"/>
    <property type="match status" value="1"/>
</dbReference>
<reference evidence="8 9" key="1">
    <citation type="submission" date="2023-08" db="EMBL/GenBank/DDBJ databases">
        <title>Black Yeasts Isolated from many extreme environments.</title>
        <authorList>
            <person name="Coleine C."/>
            <person name="Stajich J.E."/>
            <person name="Selbmann L."/>
        </authorList>
    </citation>
    <scope>NUCLEOTIDE SEQUENCE [LARGE SCALE GENOMIC DNA]</scope>
    <source>
        <strain evidence="8 9">CCFEE 5910</strain>
    </source>
</reference>
<accession>A0AAN7SXF5</accession>
<keyword evidence="5" id="KW-0539">Nucleus</keyword>
<feature type="compositionally biased region" description="Polar residues" evidence="6">
    <location>
        <begin position="123"/>
        <end position="156"/>
    </location>
</feature>
<comment type="caution">
    <text evidence="8">The sequence shown here is derived from an EMBL/GenBank/DDBJ whole genome shotgun (WGS) entry which is preliminary data.</text>
</comment>
<dbReference type="InterPro" id="IPR007219">
    <property type="entry name" value="XnlR_reg_dom"/>
</dbReference>
<dbReference type="InterPro" id="IPR001138">
    <property type="entry name" value="Zn2Cys6_DnaBD"/>
</dbReference>
<keyword evidence="9" id="KW-1185">Reference proteome</keyword>
<dbReference type="GO" id="GO:0006351">
    <property type="term" value="P:DNA-templated transcription"/>
    <property type="evidence" value="ECO:0007669"/>
    <property type="project" value="InterPro"/>
</dbReference>
<evidence type="ECO:0000256" key="6">
    <source>
        <dbReference type="SAM" id="MobiDB-lite"/>
    </source>
</evidence>
<dbReference type="Gene3D" id="4.10.240.10">
    <property type="entry name" value="Zn(2)-C6 fungal-type DNA-binding domain"/>
    <property type="match status" value="1"/>
</dbReference>
<evidence type="ECO:0000256" key="4">
    <source>
        <dbReference type="ARBA" id="ARBA00023163"/>
    </source>
</evidence>
<protein>
    <recommendedName>
        <fullName evidence="7">Xylanolytic transcriptional activator regulatory domain-containing protein</fullName>
    </recommendedName>
</protein>
<gene>
    <name evidence="8" type="ORF">LTR05_005913</name>
</gene>
<feature type="domain" description="Xylanolytic transcriptional activator regulatory" evidence="7">
    <location>
        <begin position="228"/>
        <end position="333"/>
    </location>
</feature>